<dbReference type="EMBL" id="OU015568">
    <property type="protein sequence ID" value="CAG5083276.1"/>
    <property type="molecule type" value="Genomic_DNA"/>
</dbReference>
<feature type="compositionally biased region" description="Low complexity" evidence="1">
    <location>
        <begin position="143"/>
        <end position="154"/>
    </location>
</feature>
<sequence>MYRFIELPKKAEEYKQNIQELRWRKRLILENAAKNLKERNCEKCHPFLNTCVAERRRGFAIAKSFGSHMDFYEYATSPRKMEENQIPEWALEKSNYVDLDYIFKRRGDQVVKTATNYPSSPRTISIIDAPPLMYRSANIIKQSPSSTTSMPEPSGLMGDSPTSSANSVTLHILAIIATVTVQEQQKVMPKTEAQNVVNVRGSGQRHKLPEHFKQVERPEEKTEGLTGGQGEFGQAWAEEAPEE</sequence>
<feature type="region of interest" description="Disordered" evidence="1">
    <location>
        <begin position="142"/>
        <end position="163"/>
    </location>
</feature>
<keyword evidence="3" id="KW-1185">Reference proteome</keyword>
<accession>A0ABN7RVU2</accession>
<evidence type="ECO:0000313" key="3">
    <source>
        <dbReference type="Proteomes" id="UP001158576"/>
    </source>
</evidence>
<organism evidence="2 3">
    <name type="scientific">Oikopleura dioica</name>
    <name type="common">Tunicate</name>
    <dbReference type="NCBI Taxonomy" id="34765"/>
    <lineage>
        <taxon>Eukaryota</taxon>
        <taxon>Metazoa</taxon>
        <taxon>Chordata</taxon>
        <taxon>Tunicata</taxon>
        <taxon>Appendicularia</taxon>
        <taxon>Copelata</taxon>
        <taxon>Oikopleuridae</taxon>
        <taxon>Oikopleura</taxon>
    </lineage>
</organism>
<reference evidence="2 3" key="1">
    <citation type="submission" date="2021-04" db="EMBL/GenBank/DDBJ databases">
        <authorList>
            <person name="Bliznina A."/>
        </authorList>
    </citation>
    <scope>NUCLEOTIDE SEQUENCE [LARGE SCALE GENOMIC DNA]</scope>
</reference>
<dbReference type="Proteomes" id="UP001158576">
    <property type="component" value="Chromosome PAR"/>
</dbReference>
<protein>
    <submittedName>
        <fullName evidence="2">Oidioi.mRNA.OKI2018_I69.PAR.g10332.t1.cds</fullName>
    </submittedName>
</protein>
<feature type="compositionally biased region" description="Basic and acidic residues" evidence="1">
    <location>
        <begin position="207"/>
        <end position="223"/>
    </location>
</feature>
<evidence type="ECO:0000313" key="2">
    <source>
        <dbReference type="EMBL" id="CAG5083276.1"/>
    </source>
</evidence>
<name>A0ABN7RVU2_OIKDI</name>
<proteinExistence type="predicted"/>
<evidence type="ECO:0000256" key="1">
    <source>
        <dbReference type="SAM" id="MobiDB-lite"/>
    </source>
</evidence>
<feature type="region of interest" description="Disordered" evidence="1">
    <location>
        <begin position="200"/>
        <end position="243"/>
    </location>
</feature>
<gene>
    <name evidence="2" type="ORF">OKIOD_LOCUS1890</name>
</gene>